<evidence type="ECO:0000313" key="4">
    <source>
        <dbReference type="Proteomes" id="UP000001197"/>
    </source>
</evidence>
<name>B2ADV7_PODAN</name>
<sequence length="117" mass="12532">MKLSLVAVAVAAAFSSTVLAHSSSPADVNMLEMRAAKGKGKHNKHEHPKHDFRLACVCEPDRCPTFLQGKSLCECKAAHLEGCYLKSQRGCPKPSAKEDRLACEASGLGLPGVEERS</sequence>
<dbReference type="eggNOG" id="ENOG502T47N">
    <property type="taxonomic scope" value="Eukaryota"/>
</dbReference>
<dbReference type="Proteomes" id="UP000001197">
    <property type="component" value="Chromosome 4"/>
</dbReference>
<feature type="chain" id="PRO_5007638748" evidence="1">
    <location>
        <begin position="21"/>
        <end position="117"/>
    </location>
</feature>
<dbReference type="HOGENOM" id="CLU_2050265_0_0_1"/>
<evidence type="ECO:0000313" key="3">
    <source>
        <dbReference type="EMBL" id="CDP27976.1"/>
    </source>
</evidence>
<keyword evidence="1" id="KW-0732">Signal</keyword>
<evidence type="ECO:0000313" key="2">
    <source>
        <dbReference type="EMBL" id="CAP61622.1"/>
    </source>
</evidence>
<reference evidence="2 4" key="1">
    <citation type="journal article" date="2008" name="Genome Biol.">
        <title>The genome sequence of the model ascomycete fungus Podospora anserina.</title>
        <authorList>
            <person name="Espagne E."/>
            <person name="Lespinet O."/>
            <person name="Malagnac F."/>
            <person name="Da Silva C."/>
            <person name="Jaillon O."/>
            <person name="Porcel B.M."/>
            <person name="Couloux A."/>
            <person name="Aury J.-M."/>
            <person name="Segurens B."/>
            <person name="Poulain J."/>
            <person name="Anthouard V."/>
            <person name="Grossetete S."/>
            <person name="Khalili H."/>
            <person name="Coppin E."/>
            <person name="Dequard-Chablat M."/>
            <person name="Picard M."/>
            <person name="Contamine V."/>
            <person name="Arnaise S."/>
            <person name="Bourdais A."/>
            <person name="Berteaux-Lecellier V."/>
            <person name="Gautheret D."/>
            <person name="de Vries R.P."/>
            <person name="Battaglia E."/>
            <person name="Coutinho P.M."/>
            <person name="Danchin E.G.J."/>
            <person name="Henrissat B."/>
            <person name="El Khoury R."/>
            <person name="Sainsard-Chanet A."/>
            <person name="Boivin A."/>
            <person name="Pinan-Lucarre B."/>
            <person name="Sellem C.H."/>
            <person name="Debuchy R."/>
            <person name="Wincker P."/>
            <person name="Weissenbach J."/>
            <person name="Silar P."/>
        </authorList>
    </citation>
    <scope>NUCLEOTIDE SEQUENCE [LARGE SCALE GENOMIC DNA]</scope>
    <source>
        <strain evidence="4">S / ATCC MYA-4624 / DSM 980 / FGSC 10383</strain>
        <strain evidence="2">S mat+</strain>
    </source>
</reference>
<gene>
    <name evidence="2" type="ORF">PODANS_4_2215</name>
</gene>
<evidence type="ECO:0000256" key="1">
    <source>
        <dbReference type="SAM" id="SignalP"/>
    </source>
</evidence>
<dbReference type="VEuPathDB" id="FungiDB:PODANS_4_2215"/>
<dbReference type="KEGG" id="pan:PODANSg862"/>
<dbReference type="AlphaFoldDB" id="B2ADV7"/>
<keyword evidence="4" id="KW-1185">Reference proteome</keyword>
<proteinExistence type="predicted"/>
<feature type="signal peptide" evidence="1">
    <location>
        <begin position="1"/>
        <end position="20"/>
    </location>
</feature>
<dbReference type="EMBL" id="FO904939">
    <property type="protein sequence ID" value="CDP27976.1"/>
    <property type="molecule type" value="Genomic_DNA"/>
</dbReference>
<accession>B2ADV7</accession>
<reference evidence="2" key="2">
    <citation type="submission" date="2008-07" db="EMBL/GenBank/DDBJ databases">
        <authorList>
            <person name="Genoscope - CEA"/>
        </authorList>
    </citation>
    <scope>NUCLEOTIDE SEQUENCE</scope>
    <source>
        <strain evidence="2">S mat+</strain>
    </source>
</reference>
<organism evidence="2">
    <name type="scientific">Podospora anserina (strain S / ATCC MYA-4624 / DSM 980 / FGSC 10383)</name>
    <name type="common">Pleurage anserina</name>
    <dbReference type="NCBI Taxonomy" id="515849"/>
    <lineage>
        <taxon>Eukaryota</taxon>
        <taxon>Fungi</taxon>
        <taxon>Dikarya</taxon>
        <taxon>Ascomycota</taxon>
        <taxon>Pezizomycotina</taxon>
        <taxon>Sordariomycetes</taxon>
        <taxon>Sordariomycetidae</taxon>
        <taxon>Sordariales</taxon>
        <taxon>Podosporaceae</taxon>
        <taxon>Podospora</taxon>
        <taxon>Podospora anserina</taxon>
    </lineage>
</organism>
<dbReference type="RefSeq" id="XP_001903846.1">
    <property type="nucleotide sequence ID" value="XM_001903811.1"/>
</dbReference>
<dbReference type="OrthoDB" id="4576813at2759"/>
<protein>
    <submittedName>
        <fullName evidence="2">Podospora anserina S mat+ genomic DNA chromosome 4, supercontig 1</fullName>
    </submittedName>
</protein>
<reference evidence="3" key="4">
    <citation type="submission" date="2015-04" db="EMBL/GenBank/DDBJ databases">
        <title>Maintaining two mating types: Structure of the mating type locus and its role in heterokaryosis in Podospora anserina.</title>
        <authorList>
            <person name="Grognet P."/>
            <person name="Bidard F."/>
            <person name="Kuchly C."/>
            <person name="Chan Ho Tong L."/>
            <person name="Coppin E."/>
            <person name="Ait Benkhali J."/>
            <person name="Couloux A."/>
            <person name="Wincker P."/>
            <person name="Debuchy R."/>
            <person name="Silar P."/>
        </authorList>
    </citation>
    <scope>NUCLEOTIDE SEQUENCE</scope>
</reference>
<dbReference type="GeneID" id="6187733"/>
<dbReference type="EMBL" id="CU633454">
    <property type="protein sequence ID" value="CAP61622.1"/>
    <property type="molecule type" value="Genomic_DNA"/>
</dbReference>
<reference evidence="4" key="3">
    <citation type="journal article" date="2014" name="Genetics">
        <title>Maintaining two mating types: Structure of the mating type locus and its role in heterokaryosis in Podospora anserina.</title>
        <authorList>
            <person name="Grognet P."/>
            <person name="Bidard F."/>
            <person name="Kuchly C."/>
            <person name="Tong L.C.H."/>
            <person name="Coppin E."/>
            <person name="Benkhali J.A."/>
            <person name="Couloux A."/>
            <person name="Wincker P."/>
            <person name="Debuchy R."/>
            <person name="Silar P."/>
        </authorList>
    </citation>
    <scope>GENOME REANNOTATION</scope>
    <source>
        <strain evidence="4">S / ATCC MYA-4624 / DSM 980 / FGSC 10383</strain>
    </source>
</reference>